<evidence type="ECO:0000313" key="1">
    <source>
        <dbReference type="EMBL" id="RDB17811.1"/>
    </source>
</evidence>
<accession>A0A369J6W7</accession>
<evidence type="ECO:0000313" key="2">
    <source>
        <dbReference type="Proteomes" id="UP000076154"/>
    </source>
</evidence>
<dbReference type="Proteomes" id="UP000076154">
    <property type="component" value="Unassembled WGS sequence"/>
</dbReference>
<sequence length="306" mass="34314">MKATPGLFLLIAEIWMRQQDLPDNNGCYETDCLNLSSDLSKFFRPDDMSTAHILIDAMAGDLSKFATAMAKAIHNAAYGGPHWMVTYPCLTSIRGTLSLHSARFSNMLISMNVMEDVCHILDVYGSPPESPEPQNQPSPSAPRDWLIVSLSSITQGSKGTDGFTWVVRAIKSKLIVLLLKCACWLSADLDRHTYLMSKFLGPYLVYRSVLRALGQAVQSPEIPTLIERVPRNGTFWEEWLEFSDKLRSLMESKLEFDQAGKYRQECASPGCDAVENDSEIFRFVIGKRDSIVNLVKKYAKDALMGR</sequence>
<protein>
    <submittedName>
        <fullName evidence="1">Uncharacterized protein</fullName>
    </submittedName>
</protein>
<dbReference type="AlphaFoldDB" id="A0A369J6W7"/>
<reference evidence="1" key="1">
    <citation type="submission" date="2018-04" db="EMBL/GenBank/DDBJ databases">
        <title>Whole genome sequencing of Hypsizygus marmoreus.</title>
        <authorList>
            <person name="Choi I.-G."/>
            <person name="Min B."/>
            <person name="Kim J.-G."/>
            <person name="Kim S."/>
            <person name="Oh Y.-L."/>
            <person name="Kong W.-S."/>
            <person name="Park H."/>
            <person name="Jeong J."/>
            <person name="Song E.-S."/>
        </authorList>
    </citation>
    <scope>NUCLEOTIDE SEQUENCE [LARGE SCALE GENOMIC DNA]</scope>
    <source>
        <strain evidence="1">51987-8</strain>
    </source>
</reference>
<comment type="caution">
    <text evidence="1">The sequence shown here is derived from an EMBL/GenBank/DDBJ whole genome shotgun (WGS) entry which is preliminary data.</text>
</comment>
<dbReference type="EMBL" id="LUEZ02000107">
    <property type="protein sequence ID" value="RDB17811.1"/>
    <property type="molecule type" value="Genomic_DNA"/>
</dbReference>
<organism evidence="1 2">
    <name type="scientific">Hypsizygus marmoreus</name>
    <name type="common">White beech mushroom</name>
    <name type="synonym">Agaricus marmoreus</name>
    <dbReference type="NCBI Taxonomy" id="39966"/>
    <lineage>
        <taxon>Eukaryota</taxon>
        <taxon>Fungi</taxon>
        <taxon>Dikarya</taxon>
        <taxon>Basidiomycota</taxon>
        <taxon>Agaricomycotina</taxon>
        <taxon>Agaricomycetes</taxon>
        <taxon>Agaricomycetidae</taxon>
        <taxon>Agaricales</taxon>
        <taxon>Tricholomatineae</taxon>
        <taxon>Lyophyllaceae</taxon>
        <taxon>Hypsizygus</taxon>
    </lineage>
</organism>
<dbReference type="InParanoid" id="A0A369J6W7"/>
<gene>
    <name evidence="1" type="ORF">Hypma_000796</name>
</gene>
<dbReference type="OrthoDB" id="2930976at2759"/>
<name>A0A369J6W7_HYPMA</name>
<keyword evidence="2" id="KW-1185">Reference proteome</keyword>
<proteinExistence type="predicted"/>